<dbReference type="Gene3D" id="3.80.10.10">
    <property type="entry name" value="Ribonuclease Inhibitor"/>
    <property type="match status" value="2"/>
</dbReference>
<evidence type="ECO:0000313" key="1">
    <source>
        <dbReference type="EMBL" id="KYR01035.1"/>
    </source>
</evidence>
<dbReference type="InParanoid" id="A0A152A4M8"/>
<dbReference type="InterPro" id="IPR032675">
    <property type="entry name" value="LRR_dom_sf"/>
</dbReference>
<evidence type="ECO:0000313" key="2">
    <source>
        <dbReference type="Proteomes" id="UP000076078"/>
    </source>
</evidence>
<organism evidence="1 2">
    <name type="scientific">Tieghemostelium lacteum</name>
    <name type="common">Slime mold</name>
    <name type="synonym">Dictyostelium lacteum</name>
    <dbReference type="NCBI Taxonomy" id="361077"/>
    <lineage>
        <taxon>Eukaryota</taxon>
        <taxon>Amoebozoa</taxon>
        <taxon>Evosea</taxon>
        <taxon>Eumycetozoa</taxon>
        <taxon>Dictyostelia</taxon>
        <taxon>Dictyosteliales</taxon>
        <taxon>Raperosteliaceae</taxon>
        <taxon>Tieghemostelium</taxon>
    </lineage>
</organism>
<dbReference type="PANTHER" id="PTHR47679">
    <property type="entry name" value="PROTEIN TORNADO 1"/>
    <property type="match status" value="1"/>
</dbReference>
<comment type="caution">
    <text evidence="1">The sequence shown here is derived from an EMBL/GenBank/DDBJ whole genome shotgun (WGS) entry which is preliminary data.</text>
</comment>
<dbReference type="PANTHER" id="PTHR47679:SF2">
    <property type="entry name" value="C-TERMINAL OF ROC (COR) DOMAIN-CONTAINING PROTEIN"/>
    <property type="match status" value="1"/>
</dbReference>
<reference evidence="1 2" key="1">
    <citation type="submission" date="2015-12" db="EMBL/GenBank/DDBJ databases">
        <title>Dictyostelia acquired genes for synthesis and detection of signals that induce cell-type specialization by lateral gene transfer from prokaryotes.</title>
        <authorList>
            <person name="Gloeckner G."/>
            <person name="Schaap P."/>
        </authorList>
    </citation>
    <scope>NUCLEOTIDE SEQUENCE [LARGE SCALE GENOMIC DNA]</scope>
    <source>
        <strain evidence="1 2">TK</strain>
    </source>
</reference>
<dbReference type="AlphaFoldDB" id="A0A152A4M8"/>
<dbReference type="Proteomes" id="UP000076078">
    <property type="component" value="Unassembled WGS sequence"/>
</dbReference>
<proteinExistence type="predicted"/>
<sequence>MIRTRAVQLGIIETILVFNEFVKYSIGDFQSQVQLISVISLVSKGFQTLILKKLRFPISNINNEKQIKKFIYFLDKGINLKARWITSNGLNRILLETPEILKRIIHFNHDDDFEQFGDILSETPNIEYLHINHFDNVIDLQRLFNQVPLLQQLKIHHHEKSMNVAQLEIGDLVQCYLNSSAGKLDSFEIYHRFNKPSQYPLIKNIQELHKMTSLREMFIIRVTVDYLNVLSLVSLLYNIEKLTIVGLNIVNLPDETVDYNQEIFQILSSNKTIKILNYDSLHDIKESIVINYLDSNNTIQYLQLKNLNIDTTTQPTPKNAIIKNRTVKSVPQGFLKYWSDSSKITDIELDYFDDILYSTIVTNHLSTLQTLSVWVSTTTEISALIRLNQPTLTQLTLNIATPILMDPIFTALGENSSLTSLSIPGTSSEFKFNYLANYLESNPNVKYLSLGYITDWDPYRFSMALMKNTHLLDFRVDHVTLNPNSVEGDLVRLLIENHTIVHLDIPGYKSGYNREWKQLTHALSKNSTLKSIRTQLSGKYVDKQFSDAFIKKIPYNHTKTIYR</sequence>
<name>A0A152A4M8_TIELA</name>
<protein>
    <submittedName>
        <fullName evidence="1">Uncharacterized protein</fullName>
    </submittedName>
</protein>
<gene>
    <name evidence="1" type="ORF">DLAC_02122</name>
</gene>
<dbReference type="EMBL" id="LODT01000011">
    <property type="protein sequence ID" value="KYR01035.1"/>
    <property type="molecule type" value="Genomic_DNA"/>
</dbReference>
<keyword evidence="2" id="KW-1185">Reference proteome</keyword>
<accession>A0A152A4M8</accession>
<dbReference type="SUPFAM" id="SSF52047">
    <property type="entry name" value="RNI-like"/>
    <property type="match status" value="1"/>
</dbReference>